<dbReference type="EMBL" id="JAANER010000005">
    <property type="protein sequence ID" value="KAG9189465.1"/>
    <property type="molecule type" value="Genomic_DNA"/>
</dbReference>
<sequence>MTAHLRNTQHASTIAAIAASQNSAPVAEFRCLYTQDVKRKQKRWQDGYLKFHTFNSRVMVYDQARNFLGDTYHKDSNEVQEGDELTLNNGALVEVAEPLSITHTDLTQLREKKTREQPPPRPAAPSQPKPFQRPSSVAPTNAQRSASQLRHKSLNTLLGTPKGPIGKAQPMKSPYEARKEEENEQIEERAPKRQKTVEPLSNWRASSSAQEESPIAKRDPVLPTRQPDANNARRPAKFVPPTATVITIESESDPHPAFLSDVTLPSTPPKLRRARAQSAALRTPASQPAIPPQSPVHTPRIPRGKVPVPSVKALETPKQRAPPSSPPVSASNRLVNVDFALQPTKEPPKDPTPPPQSSPPPNRKAKSLRLSTGVKRGKLLCQSLPQQTVRAGSEARATSLKARVRPASRVTSKEPSPAVSQNSNPPPRELVSTSSRRISKDKRRRIDAEDSGDITSKRARFSRSPSLPSPSVLEDPEVIHGFMDQQLLVPSSPPQPQAVCSTLPAKALVSKPAATKKLAKKTSVEPSPEPAAAYPKSPPPKKIVRKAQPQNSVVEKPAPAHKAPSPPVPMLDPPMPASRDVSPAHTEASEALSLTSSTSPRKVPLSTGGTPKRPAKRTKKQSAATTAVREGPVPPRCNESIPLPPHPLGANKKGPMMSTTELASLLQKLQNLAKVLADPVEDGSNISSAGKSPSRNLRRVRSENDAPIPSAAGDWEKHNLAKTSSDITYPVGEPTAPAVAEEPKKKKSSGLDALIKRTDPRRKFKRAQSLQVETNVPPLVEDGVELPSPVVDEDVGPWSTEAGDLFDWRPPRRD</sequence>
<dbReference type="InterPro" id="IPR052800">
    <property type="entry name" value="DNA_Repair_Helicase_ZGRF1"/>
</dbReference>
<gene>
    <name evidence="3" type="ORF">G6011_06333</name>
</gene>
<feature type="compositionally biased region" description="Low complexity" evidence="1">
    <location>
        <begin position="276"/>
        <end position="288"/>
    </location>
</feature>
<dbReference type="AlphaFoldDB" id="A0AAD4I5D3"/>
<evidence type="ECO:0000313" key="3">
    <source>
        <dbReference type="EMBL" id="KAG9189465.1"/>
    </source>
</evidence>
<comment type="caution">
    <text evidence="3">The sequence shown here is derived from an EMBL/GenBank/DDBJ whole genome shotgun (WGS) entry which is preliminary data.</text>
</comment>
<reference evidence="3" key="1">
    <citation type="submission" date="2021-07" db="EMBL/GenBank/DDBJ databases">
        <title>Genome Resource of American Ginseng Black Spot Pathogen Alternaria panax.</title>
        <authorList>
            <person name="Qiu C."/>
            <person name="Wang W."/>
            <person name="Liu Z."/>
        </authorList>
    </citation>
    <scope>NUCLEOTIDE SEQUENCE</scope>
    <source>
        <strain evidence="3">BNCC115425</strain>
    </source>
</reference>
<feature type="compositionally biased region" description="Basic and acidic residues" evidence="1">
    <location>
        <begin position="108"/>
        <end position="118"/>
    </location>
</feature>
<feature type="domain" description="5'-3' DNA helicase ZGRF1-like N-terminal" evidence="2">
    <location>
        <begin position="26"/>
        <end position="106"/>
    </location>
</feature>
<feature type="compositionally biased region" description="Polar residues" evidence="1">
    <location>
        <begin position="684"/>
        <end position="695"/>
    </location>
</feature>
<dbReference type="GO" id="GO:0005634">
    <property type="term" value="C:nucleus"/>
    <property type="evidence" value="ECO:0007669"/>
    <property type="project" value="TreeGrafter"/>
</dbReference>
<proteinExistence type="predicted"/>
<dbReference type="Proteomes" id="UP001199106">
    <property type="component" value="Unassembled WGS sequence"/>
</dbReference>
<feature type="region of interest" description="Disordered" evidence="1">
    <location>
        <begin position="98"/>
        <end position="478"/>
    </location>
</feature>
<dbReference type="Pfam" id="PF10382">
    <property type="entry name" value="ZGRF1-like_N"/>
    <property type="match status" value="1"/>
</dbReference>
<feature type="compositionally biased region" description="Pro residues" evidence="1">
    <location>
        <begin position="119"/>
        <end position="128"/>
    </location>
</feature>
<protein>
    <recommendedName>
        <fullName evidence="2">5'-3' DNA helicase ZGRF1-like N-terminal domain-containing protein</fullName>
    </recommendedName>
</protein>
<keyword evidence="4" id="KW-1185">Reference proteome</keyword>
<feature type="compositionally biased region" description="Polar residues" evidence="1">
    <location>
        <begin position="133"/>
        <end position="158"/>
    </location>
</feature>
<feature type="region of interest" description="Disordered" evidence="1">
    <location>
        <begin position="509"/>
        <end position="656"/>
    </location>
</feature>
<feature type="compositionally biased region" description="Pro residues" evidence="1">
    <location>
        <begin position="350"/>
        <end position="362"/>
    </location>
</feature>
<feature type="compositionally biased region" description="Pro residues" evidence="1">
    <location>
        <begin position="564"/>
        <end position="576"/>
    </location>
</feature>
<feature type="compositionally biased region" description="Low complexity" evidence="1">
    <location>
        <begin position="589"/>
        <end position="599"/>
    </location>
</feature>
<dbReference type="GO" id="GO:0035861">
    <property type="term" value="C:site of double-strand break"/>
    <property type="evidence" value="ECO:0007669"/>
    <property type="project" value="TreeGrafter"/>
</dbReference>
<evidence type="ECO:0000259" key="2">
    <source>
        <dbReference type="Pfam" id="PF10382"/>
    </source>
</evidence>
<name>A0AAD4I5D3_9PLEO</name>
<dbReference type="PANTHER" id="PTHR28535:SF1">
    <property type="entry name" value="PROTEIN ZGRF1"/>
    <property type="match status" value="1"/>
</dbReference>
<dbReference type="InterPro" id="IPR018838">
    <property type="entry name" value="ZGRF1-like_N"/>
</dbReference>
<dbReference type="PANTHER" id="PTHR28535">
    <property type="entry name" value="ZINC FINGER GRF-TYPE CONTAINING 1"/>
    <property type="match status" value="1"/>
</dbReference>
<feature type="region of interest" description="Disordered" evidence="1">
    <location>
        <begin position="678"/>
        <end position="814"/>
    </location>
</feature>
<evidence type="ECO:0000313" key="4">
    <source>
        <dbReference type="Proteomes" id="UP001199106"/>
    </source>
</evidence>
<organism evidence="3 4">
    <name type="scientific">Alternaria panax</name>
    <dbReference type="NCBI Taxonomy" id="48097"/>
    <lineage>
        <taxon>Eukaryota</taxon>
        <taxon>Fungi</taxon>
        <taxon>Dikarya</taxon>
        <taxon>Ascomycota</taxon>
        <taxon>Pezizomycotina</taxon>
        <taxon>Dothideomycetes</taxon>
        <taxon>Pleosporomycetidae</taxon>
        <taxon>Pleosporales</taxon>
        <taxon>Pleosporineae</taxon>
        <taxon>Pleosporaceae</taxon>
        <taxon>Alternaria</taxon>
        <taxon>Alternaria sect. Panax</taxon>
    </lineage>
</organism>
<evidence type="ECO:0000256" key="1">
    <source>
        <dbReference type="SAM" id="MobiDB-lite"/>
    </source>
</evidence>
<accession>A0AAD4I5D3</accession>
<feature type="compositionally biased region" description="Low complexity" evidence="1">
    <location>
        <begin position="462"/>
        <end position="471"/>
    </location>
</feature>
<feature type="compositionally biased region" description="Polar residues" evidence="1">
    <location>
        <begin position="409"/>
        <end position="423"/>
    </location>
</feature>
<feature type="compositionally biased region" description="Basic and acidic residues" evidence="1">
    <location>
        <begin position="175"/>
        <end position="191"/>
    </location>
</feature>
<dbReference type="GO" id="GO:0006302">
    <property type="term" value="P:double-strand break repair"/>
    <property type="evidence" value="ECO:0007669"/>
    <property type="project" value="TreeGrafter"/>
</dbReference>